<dbReference type="RefSeq" id="XP_001209258.1">
    <property type="nucleotide sequence ID" value="XM_001209258.1"/>
</dbReference>
<feature type="region of interest" description="Disordered" evidence="1">
    <location>
        <begin position="25"/>
        <end position="130"/>
    </location>
</feature>
<reference evidence="3" key="1">
    <citation type="submission" date="2005-09" db="EMBL/GenBank/DDBJ databases">
        <title>Annotation of the Aspergillus terreus NIH2624 genome.</title>
        <authorList>
            <person name="Birren B.W."/>
            <person name="Lander E.S."/>
            <person name="Galagan J.E."/>
            <person name="Nusbaum C."/>
            <person name="Devon K."/>
            <person name="Henn M."/>
            <person name="Ma L.-J."/>
            <person name="Jaffe D.B."/>
            <person name="Butler J."/>
            <person name="Alvarez P."/>
            <person name="Gnerre S."/>
            <person name="Grabherr M."/>
            <person name="Kleber M."/>
            <person name="Mauceli E.W."/>
            <person name="Brockman W."/>
            <person name="Rounsley S."/>
            <person name="Young S.K."/>
            <person name="LaButti K."/>
            <person name="Pushparaj V."/>
            <person name="DeCaprio D."/>
            <person name="Crawford M."/>
            <person name="Koehrsen M."/>
            <person name="Engels R."/>
            <person name="Montgomery P."/>
            <person name="Pearson M."/>
            <person name="Howarth C."/>
            <person name="Larson L."/>
            <person name="Luoma S."/>
            <person name="White J."/>
            <person name="Alvarado L."/>
            <person name="Kodira C.D."/>
            <person name="Zeng Q."/>
            <person name="Oleary S."/>
            <person name="Yandava C."/>
            <person name="Denning D.W."/>
            <person name="Nierman W.C."/>
            <person name="Milne T."/>
            <person name="Madden K."/>
        </authorList>
    </citation>
    <scope>NUCLEOTIDE SEQUENCE [LARGE SCALE GENOMIC DNA]</scope>
    <source>
        <strain evidence="3">NIH 2624 / FGSC A1156</strain>
    </source>
</reference>
<organism evidence="2 3">
    <name type="scientific">Aspergillus terreus (strain NIH 2624 / FGSC A1156)</name>
    <dbReference type="NCBI Taxonomy" id="341663"/>
    <lineage>
        <taxon>Eukaryota</taxon>
        <taxon>Fungi</taxon>
        <taxon>Dikarya</taxon>
        <taxon>Ascomycota</taxon>
        <taxon>Pezizomycotina</taxon>
        <taxon>Eurotiomycetes</taxon>
        <taxon>Eurotiomycetidae</taxon>
        <taxon>Eurotiales</taxon>
        <taxon>Aspergillaceae</taxon>
        <taxon>Aspergillus</taxon>
        <taxon>Aspergillus subgen. Circumdati</taxon>
    </lineage>
</organism>
<feature type="compositionally biased region" description="Basic and acidic residues" evidence="1">
    <location>
        <begin position="54"/>
        <end position="73"/>
    </location>
</feature>
<evidence type="ECO:0000256" key="1">
    <source>
        <dbReference type="SAM" id="MobiDB-lite"/>
    </source>
</evidence>
<name>Q0C8M8_ASPTN</name>
<feature type="compositionally biased region" description="Polar residues" evidence="1">
    <location>
        <begin position="43"/>
        <end position="52"/>
    </location>
</feature>
<sequence length="130" mass="13848">MAERRIPDKAGLGGKKQLCGEITSTAARQPAVPHQKSARLNPPTLTGQNSGNSRKRELPKRRDGNEMAAERTGEVSARGEPGQPLCTGPRSEKRTLLGTPNPSPLPSRPTRNAPDQPPRGAAGVGINMER</sequence>
<accession>Q0C8M8</accession>
<protein>
    <submittedName>
        <fullName evidence="2">Uncharacterized protein</fullName>
    </submittedName>
</protein>
<dbReference type="EMBL" id="CH476609">
    <property type="protein sequence ID" value="EAU29405.1"/>
    <property type="molecule type" value="Genomic_DNA"/>
</dbReference>
<dbReference type="Proteomes" id="UP000007963">
    <property type="component" value="Unassembled WGS sequence"/>
</dbReference>
<gene>
    <name evidence="2" type="ORF">ATEG_09956</name>
</gene>
<dbReference type="AlphaFoldDB" id="Q0C8M8"/>
<dbReference type="HOGENOM" id="CLU_1937723_0_0_1"/>
<dbReference type="VEuPathDB" id="FungiDB:ATEG_09956"/>
<evidence type="ECO:0000313" key="2">
    <source>
        <dbReference type="EMBL" id="EAU29405.1"/>
    </source>
</evidence>
<dbReference type="GeneID" id="4319541"/>
<evidence type="ECO:0000313" key="3">
    <source>
        <dbReference type="Proteomes" id="UP000007963"/>
    </source>
</evidence>
<proteinExistence type="predicted"/>